<dbReference type="SUPFAM" id="SSF55729">
    <property type="entry name" value="Acyl-CoA N-acyltransferases (Nat)"/>
    <property type="match status" value="1"/>
</dbReference>
<dbReference type="InterPro" id="IPR016181">
    <property type="entry name" value="Acyl_CoA_acyltransferase"/>
</dbReference>
<accession>A0A3E3E022</accession>
<dbReference type="EMBL" id="QUSM01000003">
    <property type="protein sequence ID" value="RGD74665.1"/>
    <property type="molecule type" value="Genomic_DNA"/>
</dbReference>
<dbReference type="Proteomes" id="UP000261212">
    <property type="component" value="Unassembled WGS sequence"/>
</dbReference>
<organism evidence="1 2">
    <name type="scientific">Anaerofustis stercorihominis</name>
    <dbReference type="NCBI Taxonomy" id="214853"/>
    <lineage>
        <taxon>Bacteria</taxon>
        <taxon>Bacillati</taxon>
        <taxon>Bacillota</taxon>
        <taxon>Clostridia</taxon>
        <taxon>Eubacteriales</taxon>
        <taxon>Eubacteriaceae</taxon>
        <taxon>Anaerofustis</taxon>
    </lineage>
</organism>
<comment type="caution">
    <text evidence="1">The sequence shown here is derived from an EMBL/GenBank/DDBJ whole genome shotgun (WGS) entry which is preliminary data.</text>
</comment>
<reference evidence="1 2" key="1">
    <citation type="submission" date="2018-08" db="EMBL/GenBank/DDBJ databases">
        <title>A genome reference for cultivated species of the human gut microbiota.</title>
        <authorList>
            <person name="Zou Y."/>
            <person name="Xue W."/>
            <person name="Luo G."/>
        </authorList>
    </citation>
    <scope>NUCLEOTIDE SEQUENCE [LARGE SCALE GENOMIC DNA]</scope>
    <source>
        <strain evidence="1 2">AM25-6</strain>
    </source>
</reference>
<evidence type="ECO:0000313" key="2">
    <source>
        <dbReference type="Proteomes" id="UP000261212"/>
    </source>
</evidence>
<sequence length="264" mass="30399">MIKCGFDKCNEIFNYIGNDYGRCAYLYIDLKKYGFNNENINVWYQKDKEKILVIVMQYYNGMHVYSKDADFDAQDVANLVREYKPSLVCGMDKTISKLKNYISDDEYKVEKGSVVQLINHSGICKDNAYRAKRSEIKEIAELLSKDENMGGPYGFDLLYKQLLERYDEKFGRNWISRDDSGIVSHVATYAELNDICVVSGGIVRDTCRGKGEYSKILGSMCEELQNEKFDKIISYYYGNGGAKIAHDKVGFEKLGCWTKLIRNK</sequence>
<dbReference type="RefSeq" id="WP_117532324.1">
    <property type="nucleotide sequence ID" value="NZ_QUSM01000003.1"/>
</dbReference>
<dbReference type="AlphaFoldDB" id="A0A3E3E022"/>
<name>A0A3E3E022_9FIRM</name>
<proteinExistence type="predicted"/>
<evidence type="ECO:0000313" key="1">
    <source>
        <dbReference type="EMBL" id="RGD74665.1"/>
    </source>
</evidence>
<gene>
    <name evidence="1" type="ORF">DW687_07870</name>
</gene>
<protein>
    <submittedName>
        <fullName evidence="1">Uncharacterized protein</fullName>
    </submittedName>
</protein>